<sequence>MKVKRILMRQVFIILLFLTGFLFFSPEVLAQGKFAFSASVSPFKTHSKSYVTNEIPNASGTGTTIVENNSENTFKGYSIGLNARYSFSPQWSASTGLWLSESNLNLIASSVRSHNLSIPVMVNYQAFDRKFSPYFSAGTLFNFRTTSHFDIPGFGNFIIKSDKYSRVSPTVGAGVIYNFAPHLSIIAQPTFHYEIPVSNTSDNYSRTYQLSFNVQLMYKL</sequence>
<reference evidence="4" key="1">
    <citation type="submission" date="2023-07" db="EMBL/GenBank/DDBJ databases">
        <title>Dyadobacter sp. nov 'subterranea' isolated from contaminted grondwater.</title>
        <authorList>
            <person name="Szabo I."/>
            <person name="Al-Omari J."/>
            <person name="Szerdahelyi S.G."/>
            <person name="Rado J."/>
        </authorList>
    </citation>
    <scope>NUCLEOTIDE SEQUENCE [LARGE SCALE GENOMIC DNA]</scope>
    <source>
        <strain evidence="4">UP-52</strain>
    </source>
</reference>
<dbReference type="InterPro" id="IPR027385">
    <property type="entry name" value="Beta-barrel_OMP"/>
</dbReference>
<dbReference type="Pfam" id="PF13505">
    <property type="entry name" value="OMP_b-brl"/>
    <property type="match status" value="1"/>
</dbReference>
<accession>A0ABR9WDC4</accession>
<name>A0ABR9WDC4_9BACT</name>
<gene>
    <name evidence="3" type="ORF">IEE83_16465</name>
</gene>
<dbReference type="InterPro" id="IPR011250">
    <property type="entry name" value="OMP/PagP_B-barrel"/>
</dbReference>
<dbReference type="Proteomes" id="UP000634134">
    <property type="component" value="Unassembled WGS sequence"/>
</dbReference>
<protein>
    <submittedName>
        <fullName evidence="3">PorT family protein</fullName>
    </submittedName>
</protein>
<evidence type="ECO:0000313" key="4">
    <source>
        <dbReference type="Proteomes" id="UP000634134"/>
    </source>
</evidence>
<dbReference type="RefSeq" id="WP_194121610.1">
    <property type="nucleotide sequence ID" value="NZ_JACYGY010000001.1"/>
</dbReference>
<proteinExistence type="predicted"/>
<dbReference type="SUPFAM" id="SSF56925">
    <property type="entry name" value="OMPA-like"/>
    <property type="match status" value="1"/>
</dbReference>
<evidence type="ECO:0000259" key="2">
    <source>
        <dbReference type="Pfam" id="PF13505"/>
    </source>
</evidence>
<dbReference type="EMBL" id="JACYGY010000001">
    <property type="protein sequence ID" value="MBE9463482.1"/>
    <property type="molecule type" value="Genomic_DNA"/>
</dbReference>
<organism evidence="3 4">
    <name type="scientific">Dyadobacter subterraneus</name>
    <dbReference type="NCBI Taxonomy" id="2773304"/>
    <lineage>
        <taxon>Bacteria</taxon>
        <taxon>Pseudomonadati</taxon>
        <taxon>Bacteroidota</taxon>
        <taxon>Cytophagia</taxon>
        <taxon>Cytophagales</taxon>
        <taxon>Spirosomataceae</taxon>
        <taxon>Dyadobacter</taxon>
    </lineage>
</organism>
<keyword evidence="4" id="KW-1185">Reference proteome</keyword>
<comment type="caution">
    <text evidence="3">The sequence shown here is derived from an EMBL/GenBank/DDBJ whole genome shotgun (WGS) entry which is preliminary data.</text>
</comment>
<keyword evidence="1" id="KW-0732">Signal</keyword>
<feature type="domain" description="Outer membrane protein beta-barrel" evidence="2">
    <location>
        <begin position="44"/>
        <end position="213"/>
    </location>
</feature>
<dbReference type="Gene3D" id="2.40.160.20">
    <property type="match status" value="1"/>
</dbReference>
<evidence type="ECO:0000313" key="3">
    <source>
        <dbReference type="EMBL" id="MBE9463482.1"/>
    </source>
</evidence>
<evidence type="ECO:0000256" key="1">
    <source>
        <dbReference type="ARBA" id="ARBA00022729"/>
    </source>
</evidence>